<dbReference type="Proteomes" id="UP000800094">
    <property type="component" value="Unassembled WGS sequence"/>
</dbReference>
<evidence type="ECO:0000313" key="2">
    <source>
        <dbReference type="EMBL" id="KAF2244225.1"/>
    </source>
</evidence>
<dbReference type="RefSeq" id="XP_033679229.1">
    <property type="nucleotide sequence ID" value="XM_033832255.1"/>
</dbReference>
<protein>
    <recommendedName>
        <fullName evidence="4">Histone chaperone domain-containing protein</fullName>
    </recommendedName>
</protein>
<gene>
    <name evidence="2" type="ORF">BU26DRAFT_554243</name>
</gene>
<proteinExistence type="predicted"/>
<name>A0A6A6I197_9PLEO</name>
<evidence type="ECO:0008006" key="4">
    <source>
        <dbReference type="Google" id="ProtNLM"/>
    </source>
</evidence>
<accession>A0A6A6I197</accession>
<evidence type="ECO:0000256" key="1">
    <source>
        <dbReference type="SAM" id="MobiDB-lite"/>
    </source>
</evidence>
<sequence length="149" mass="16311">MAAPHYLPVHQQLQTHQQFQVITAIPVSIFNFNKPIINMSASADDQYEQQNDFTNDAPAGDSKDNDYVSRTGQYQVPVQKDEVPVADLYDPVTADSDQQLAQDENDAIDRSNIVEGRTRGATKKAGTYAEPGDEEGLPGADDGTSAIRK</sequence>
<feature type="region of interest" description="Disordered" evidence="1">
    <location>
        <begin position="42"/>
        <end position="68"/>
    </location>
</feature>
<dbReference type="AlphaFoldDB" id="A0A6A6I197"/>
<dbReference type="EMBL" id="ML987203">
    <property type="protein sequence ID" value="KAF2244225.1"/>
    <property type="molecule type" value="Genomic_DNA"/>
</dbReference>
<reference evidence="2" key="1">
    <citation type="journal article" date="2020" name="Stud. Mycol.">
        <title>101 Dothideomycetes genomes: a test case for predicting lifestyles and emergence of pathogens.</title>
        <authorList>
            <person name="Haridas S."/>
            <person name="Albert R."/>
            <person name="Binder M."/>
            <person name="Bloem J."/>
            <person name="Labutti K."/>
            <person name="Salamov A."/>
            <person name="Andreopoulos B."/>
            <person name="Baker S."/>
            <person name="Barry K."/>
            <person name="Bills G."/>
            <person name="Bluhm B."/>
            <person name="Cannon C."/>
            <person name="Castanera R."/>
            <person name="Culley D."/>
            <person name="Daum C."/>
            <person name="Ezra D."/>
            <person name="Gonzalez J."/>
            <person name="Henrissat B."/>
            <person name="Kuo A."/>
            <person name="Liang C."/>
            <person name="Lipzen A."/>
            <person name="Lutzoni F."/>
            <person name="Magnuson J."/>
            <person name="Mondo S."/>
            <person name="Nolan M."/>
            <person name="Ohm R."/>
            <person name="Pangilinan J."/>
            <person name="Park H.-J."/>
            <person name="Ramirez L."/>
            <person name="Alfaro M."/>
            <person name="Sun H."/>
            <person name="Tritt A."/>
            <person name="Yoshinaga Y."/>
            <person name="Zwiers L.-H."/>
            <person name="Turgeon B."/>
            <person name="Goodwin S."/>
            <person name="Spatafora J."/>
            <person name="Crous P."/>
            <person name="Grigoriev I."/>
        </authorList>
    </citation>
    <scope>NUCLEOTIDE SEQUENCE</scope>
    <source>
        <strain evidence="2">CBS 122368</strain>
    </source>
</reference>
<feature type="compositionally biased region" description="Polar residues" evidence="1">
    <location>
        <begin position="42"/>
        <end position="54"/>
    </location>
</feature>
<dbReference type="OrthoDB" id="4357148at2759"/>
<feature type="region of interest" description="Disordered" evidence="1">
    <location>
        <begin position="97"/>
        <end position="149"/>
    </location>
</feature>
<organism evidence="2 3">
    <name type="scientific">Trematosphaeria pertusa</name>
    <dbReference type="NCBI Taxonomy" id="390896"/>
    <lineage>
        <taxon>Eukaryota</taxon>
        <taxon>Fungi</taxon>
        <taxon>Dikarya</taxon>
        <taxon>Ascomycota</taxon>
        <taxon>Pezizomycotina</taxon>
        <taxon>Dothideomycetes</taxon>
        <taxon>Pleosporomycetidae</taxon>
        <taxon>Pleosporales</taxon>
        <taxon>Massarineae</taxon>
        <taxon>Trematosphaeriaceae</taxon>
        <taxon>Trematosphaeria</taxon>
    </lineage>
</organism>
<evidence type="ECO:0000313" key="3">
    <source>
        <dbReference type="Proteomes" id="UP000800094"/>
    </source>
</evidence>
<dbReference type="GeneID" id="54585585"/>
<keyword evidence="3" id="KW-1185">Reference proteome</keyword>